<gene>
    <name evidence="7" type="ORF">Ocin01_11434</name>
</gene>
<name>A0A1D2MQD7_ORCCI</name>
<dbReference type="InterPro" id="IPR013818">
    <property type="entry name" value="Lipase"/>
</dbReference>
<keyword evidence="5" id="KW-0732">Signal</keyword>
<dbReference type="PANTHER" id="PTHR11610">
    <property type="entry name" value="LIPASE"/>
    <property type="match status" value="1"/>
</dbReference>
<accession>A0A1D2MQD7</accession>
<evidence type="ECO:0000313" key="8">
    <source>
        <dbReference type="Proteomes" id="UP000094527"/>
    </source>
</evidence>
<dbReference type="Gene3D" id="3.40.50.1820">
    <property type="entry name" value="alpha/beta hydrolase"/>
    <property type="match status" value="1"/>
</dbReference>
<feature type="signal peptide" evidence="5">
    <location>
        <begin position="1"/>
        <end position="25"/>
    </location>
</feature>
<dbReference type="GO" id="GO:0016298">
    <property type="term" value="F:lipase activity"/>
    <property type="evidence" value="ECO:0007669"/>
    <property type="project" value="InterPro"/>
</dbReference>
<dbReference type="EMBL" id="LJIJ01000694">
    <property type="protein sequence ID" value="ODM95253.1"/>
    <property type="molecule type" value="Genomic_DNA"/>
</dbReference>
<keyword evidence="3" id="KW-0964">Secreted</keyword>
<dbReference type="InterPro" id="IPR029058">
    <property type="entry name" value="AB_hydrolase_fold"/>
</dbReference>
<evidence type="ECO:0000256" key="3">
    <source>
        <dbReference type="ARBA" id="ARBA00022525"/>
    </source>
</evidence>
<comment type="similarity">
    <text evidence="2 4">Belongs to the AB hydrolase superfamily. Lipase family.</text>
</comment>
<protein>
    <submittedName>
        <fullName evidence="7">Inactive pancreatic lipase-related protein 1</fullName>
    </submittedName>
</protein>
<reference evidence="7 8" key="1">
    <citation type="journal article" date="2016" name="Genome Biol. Evol.">
        <title>Gene Family Evolution Reflects Adaptation to Soil Environmental Stressors in the Genome of the Collembolan Orchesella cincta.</title>
        <authorList>
            <person name="Faddeeva-Vakhrusheva A."/>
            <person name="Derks M.F."/>
            <person name="Anvar S.Y."/>
            <person name="Agamennone V."/>
            <person name="Suring W."/>
            <person name="Smit S."/>
            <person name="van Straalen N.M."/>
            <person name="Roelofs D."/>
        </authorList>
    </citation>
    <scope>NUCLEOTIDE SEQUENCE [LARGE SCALE GENOMIC DNA]</scope>
    <source>
        <tissue evidence="7">Mixed pool</tissue>
    </source>
</reference>
<dbReference type="Pfam" id="PF00151">
    <property type="entry name" value="Lipase"/>
    <property type="match status" value="1"/>
</dbReference>
<evidence type="ECO:0000256" key="5">
    <source>
        <dbReference type="SAM" id="SignalP"/>
    </source>
</evidence>
<evidence type="ECO:0000256" key="1">
    <source>
        <dbReference type="ARBA" id="ARBA00004613"/>
    </source>
</evidence>
<evidence type="ECO:0000259" key="6">
    <source>
        <dbReference type="Pfam" id="PF00151"/>
    </source>
</evidence>
<comment type="caution">
    <text evidence="7">The sequence shown here is derived from an EMBL/GenBank/DDBJ whole genome shotgun (WGS) entry which is preliminary data.</text>
</comment>
<dbReference type="Proteomes" id="UP000094527">
    <property type="component" value="Unassembled WGS sequence"/>
</dbReference>
<feature type="chain" id="PRO_5008904382" evidence="5">
    <location>
        <begin position="26"/>
        <end position="346"/>
    </location>
</feature>
<dbReference type="GO" id="GO:0016042">
    <property type="term" value="P:lipid catabolic process"/>
    <property type="evidence" value="ECO:0007669"/>
    <property type="project" value="TreeGrafter"/>
</dbReference>
<dbReference type="InterPro" id="IPR000734">
    <property type="entry name" value="TAG_lipase"/>
</dbReference>
<evidence type="ECO:0000313" key="7">
    <source>
        <dbReference type="EMBL" id="ODM95253.1"/>
    </source>
</evidence>
<dbReference type="PANTHER" id="PTHR11610:SF173">
    <property type="entry name" value="LIPASE DOMAIN-CONTAINING PROTEIN-RELATED"/>
    <property type="match status" value="1"/>
</dbReference>
<dbReference type="SUPFAM" id="SSF53474">
    <property type="entry name" value="alpha/beta-Hydrolases"/>
    <property type="match status" value="1"/>
</dbReference>
<organism evidence="7 8">
    <name type="scientific">Orchesella cincta</name>
    <name type="common">Springtail</name>
    <name type="synonym">Podura cincta</name>
    <dbReference type="NCBI Taxonomy" id="48709"/>
    <lineage>
        <taxon>Eukaryota</taxon>
        <taxon>Metazoa</taxon>
        <taxon>Ecdysozoa</taxon>
        <taxon>Arthropoda</taxon>
        <taxon>Hexapoda</taxon>
        <taxon>Collembola</taxon>
        <taxon>Entomobryomorpha</taxon>
        <taxon>Entomobryoidea</taxon>
        <taxon>Orchesellidae</taxon>
        <taxon>Orchesellinae</taxon>
        <taxon>Orchesella</taxon>
    </lineage>
</organism>
<feature type="domain" description="Lipase" evidence="6">
    <location>
        <begin position="58"/>
        <end position="335"/>
    </location>
</feature>
<proteinExistence type="inferred from homology"/>
<sequence>MAVKLCLVSLGLLVAITSLVGIVNCQNAHREPIPKPYYPDLCDVSGESSEECSTTIEEPMYLLYTDPHNPDNFTQIYLNDNDTVRITRANPHNGGVWKILIHGFLNNGKSRFPVNVKNAYLQRTLNTGVKYNVLVVDWGKAACASLTSTGHYLYDYAAKNVAQVGRRLGEFIVFLHDNEFMDMTTDAHIIGFSLGAHVAGNAGYRAWYRTGKVVRRITGLDPAGPAFWAWDFVPDFMLPEKRLHRHDTLFTDIYHTSKSFGSEKKMGDVDFIINGGESQPSCVPKPFNYFVRDFIQVCSHNYVTDLFAKSINDSSMHGCMCPSYLTFKLGNCRCQDQAVFGEFTDK</sequence>
<dbReference type="GO" id="GO:0005615">
    <property type="term" value="C:extracellular space"/>
    <property type="evidence" value="ECO:0007669"/>
    <property type="project" value="TreeGrafter"/>
</dbReference>
<dbReference type="AlphaFoldDB" id="A0A1D2MQD7"/>
<evidence type="ECO:0000256" key="2">
    <source>
        <dbReference type="ARBA" id="ARBA00010701"/>
    </source>
</evidence>
<evidence type="ECO:0000256" key="4">
    <source>
        <dbReference type="RuleBase" id="RU004262"/>
    </source>
</evidence>
<comment type="subcellular location">
    <subcellularLocation>
        <location evidence="1">Secreted</location>
    </subcellularLocation>
</comment>
<dbReference type="OrthoDB" id="199913at2759"/>
<dbReference type="GO" id="GO:0017171">
    <property type="term" value="F:serine hydrolase activity"/>
    <property type="evidence" value="ECO:0007669"/>
    <property type="project" value="TreeGrafter"/>
</dbReference>
<keyword evidence="8" id="KW-1185">Reference proteome</keyword>